<evidence type="ECO:0000256" key="5">
    <source>
        <dbReference type="SAM" id="Phobius"/>
    </source>
</evidence>
<keyword evidence="2 5" id="KW-0812">Transmembrane</keyword>
<sequence length="140" mass="16567">MSVNTNHLFISSFWKNIKYYMNSRVVRFLFVGFLNTLFGYSLYAILVFSGIPYFYSLLVTTIVGVVFNFFSMGRMVFKGNGGHITFLKFIFVYLAVYLFNAYFLDILITEINFNPYISQAICLLPSIFFNWFMLKNWVFR</sequence>
<evidence type="ECO:0000259" key="6">
    <source>
        <dbReference type="Pfam" id="PF04138"/>
    </source>
</evidence>
<reference evidence="7 8" key="1">
    <citation type="journal article" date="2017" name="Int. J. Syst. Evol. Microbiol.">
        <title>Photobacterium alginatilyticum sp. nov., a marine bacterium isolated from bottom seawater.</title>
        <authorList>
            <person name="Wang X."/>
            <person name="Wang Y."/>
            <person name="Yang X."/>
            <person name="Sun H."/>
            <person name="Li B."/>
            <person name="Zhang X.H."/>
        </authorList>
    </citation>
    <scope>NUCLEOTIDE SEQUENCE [LARGE SCALE GENOMIC DNA]</scope>
    <source>
        <strain evidence="7 8">P03D4</strain>
    </source>
</reference>
<evidence type="ECO:0000256" key="1">
    <source>
        <dbReference type="ARBA" id="ARBA00004141"/>
    </source>
</evidence>
<evidence type="ECO:0000256" key="3">
    <source>
        <dbReference type="ARBA" id="ARBA00022989"/>
    </source>
</evidence>
<dbReference type="Proteomes" id="UP000738517">
    <property type="component" value="Unassembled WGS sequence"/>
</dbReference>
<dbReference type="Pfam" id="PF04138">
    <property type="entry name" value="GtrA_DPMS_TM"/>
    <property type="match status" value="1"/>
</dbReference>
<evidence type="ECO:0000313" key="8">
    <source>
        <dbReference type="Proteomes" id="UP000738517"/>
    </source>
</evidence>
<feature type="transmembrane region" description="Helical" evidence="5">
    <location>
        <begin position="25"/>
        <end position="47"/>
    </location>
</feature>
<evidence type="ECO:0000313" key="7">
    <source>
        <dbReference type="EMBL" id="NBI51615.1"/>
    </source>
</evidence>
<keyword evidence="4 5" id="KW-0472">Membrane</keyword>
<evidence type="ECO:0000256" key="2">
    <source>
        <dbReference type="ARBA" id="ARBA00022692"/>
    </source>
</evidence>
<name>A0ABW9YCW6_9GAMM</name>
<keyword evidence="3 5" id="KW-1133">Transmembrane helix</keyword>
<protein>
    <submittedName>
        <fullName evidence="7">GtrA family protein</fullName>
    </submittedName>
</protein>
<feature type="transmembrane region" description="Helical" evidence="5">
    <location>
        <begin position="85"/>
        <end position="104"/>
    </location>
</feature>
<comment type="subcellular location">
    <subcellularLocation>
        <location evidence="1">Membrane</location>
        <topology evidence="1">Multi-pass membrane protein</topology>
    </subcellularLocation>
</comment>
<accession>A0ABW9YCW6</accession>
<proteinExistence type="predicted"/>
<feature type="transmembrane region" description="Helical" evidence="5">
    <location>
        <begin position="53"/>
        <end position="73"/>
    </location>
</feature>
<gene>
    <name evidence="7" type="ORF">EIZ48_03360</name>
</gene>
<feature type="domain" description="GtrA/DPMS transmembrane" evidence="6">
    <location>
        <begin position="27"/>
        <end position="139"/>
    </location>
</feature>
<organism evidence="7 8">
    <name type="scientific">Photobacterium alginatilyticum</name>
    <dbReference type="NCBI Taxonomy" id="1775171"/>
    <lineage>
        <taxon>Bacteria</taxon>
        <taxon>Pseudomonadati</taxon>
        <taxon>Pseudomonadota</taxon>
        <taxon>Gammaproteobacteria</taxon>
        <taxon>Vibrionales</taxon>
        <taxon>Vibrionaceae</taxon>
        <taxon>Photobacterium</taxon>
    </lineage>
</organism>
<comment type="caution">
    <text evidence="7">The sequence shown here is derived from an EMBL/GenBank/DDBJ whole genome shotgun (WGS) entry which is preliminary data.</text>
</comment>
<keyword evidence="8" id="KW-1185">Reference proteome</keyword>
<dbReference type="EMBL" id="RSEJ01000002">
    <property type="protein sequence ID" value="NBI51615.1"/>
    <property type="molecule type" value="Genomic_DNA"/>
</dbReference>
<feature type="transmembrane region" description="Helical" evidence="5">
    <location>
        <begin position="116"/>
        <end position="134"/>
    </location>
</feature>
<evidence type="ECO:0000256" key="4">
    <source>
        <dbReference type="ARBA" id="ARBA00023136"/>
    </source>
</evidence>
<dbReference type="InterPro" id="IPR007267">
    <property type="entry name" value="GtrA_DPMS_TM"/>
</dbReference>